<dbReference type="SUPFAM" id="SSF53335">
    <property type="entry name" value="S-adenosyl-L-methionine-dependent methyltransferases"/>
    <property type="match status" value="1"/>
</dbReference>
<keyword evidence="4" id="KW-0949">S-adenosyl-L-methionine</keyword>
<dbReference type="PANTHER" id="PTHR33841:SF5">
    <property type="entry name" value="DNA METHYLASE (MODIFICATION METHYLASE) (METHYLTRANSFERASE)-RELATED"/>
    <property type="match status" value="1"/>
</dbReference>
<dbReference type="Proteomes" id="UP000198356">
    <property type="component" value="Unassembled WGS sequence"/>
</dbReference>
<dbReference type="GO" id="GO:0032259">
    <property type="term" value="P:methylation"/>
    <property type="evidence" value="ECO:0007669"/>
    <property type="project" value="UniProtKB-KW"/>
</dbReference>
<dbReference type="PRINTS" id="PR00507">
    <property type="entry name" value="N12N6MTFRASE"/>
</dbReference>
<evidence type="ECO:0000313" key="7">
    <source>
        <dbReference type="Proteomes" id="UP000198356"/>
    </source>
</evidence>
<dbReference type="GO" id="GO:0008170">
    <property type="term" value="F:N-methyltransferase activity"/>
    <property type="evidence" value="ECO:0007669"/>
    <property type="project" value="InterPro"/>
</dbReference>
<dbReference type="Gene3D" id="3.40.50.150">
    <property type="entry name" value="Vaccinia Virus protein VP39"/>
    <property type="match status" value="1"/>
</dbReference>
<dbReference type="Pfam" id="PF02384">
    <property type="entry name" value="N6_Mtase"/>
    <property type="match status" value="1"/>
</dbReference>
<dbReference type="GO" id="GO:0003677">
    <property type="term" value="F:DNA binding"/>
    <property type="evidence" value="ECO:0007669"/>
    <property type="project" value="InterPro"/>
</dbReference>
<keyword evidence="7" id="KW-1185">Reference proteome</keyword>
<comment type="similarity">
    <text evidence="1">Belongs to the N(4)/N(6)-methyltransferase family.</text>
</comment>
<dbReference type="InterPro" id="IPR029063">
    <property type="entry name" value="SAM-dependent_MTases_sf"/>
</dbReference>
<proteinExistence type="inferred from homology"/>
<name>A0A239K9A6_9BACT</name>
<gene>
    <name evidence="6" type="ORF">SAMN05421770_104335</name>
</gene>
<sequence length="1053" mass="120692">MSADKQISDATRGDWVEKGDWLSLAKFVGAEKVFFVEQNPVIVFARTDANDLPSLRDLYNRIWCMSRPQLLFLARPGELSVYDLSKPPVATDESLEAQDRLISETVRTIADVQSELRAFRREEIETGSFFETSGFVPGGNRADKALIRDLRIVRQQLLDEGLPARYAHSLIGRSIFIRYLEDRAILLPEYFENVARTNQKWSRILHRELATPAASTDMEQIRYLRVLEDHAFTYRLFQQLAADFNGDMFPVDEAEQSSVKPEHLALLRNLLIGNTSHQQQLFFYAYSFDVIPIELISSIYEEFYNEQQGKTKNHGSHYTPSVLVDFVLTRTLTEDVLAKEPRVMDPACGSGIFLVEAYRRIVRYQVWKQGGRRLSRPQLRRILRDQIAGIDINEEAIRVAAFSLYLAFLHYQEPREINEQRRLPNLKWSQAHHEERDQYFSILLHGNAFECAQPNRNDLVAKRFGMRSSDVVLGNPPWGYPKVDDALGRTALKITLTWCRDNQLTIGDTELSQAFLHLSNFLLRDGGKAGLLVSTGVFFKQQDKSRRFRKQWLHQIQLDHVVNFAQVRHFFFRGATRKAEAIAPFAAVVFSKKPHDPDHRFAYWSAKRTAFVENTQAVVLSKADMNWISQGDCLANENLWKIFWWGSYRDEALIRALERYPSFSRLSESVPDSVVHPDIGFVEGKAGRIPSDWLKNFKVLPSSAFTSYGPLPVGDFTRAPDFVRRRGAKSAYQGHRLLVRRGIQSPGRLAVRLEDKKFAFTHSIFSFGLRGLQDWQEKVLLGIFWSDLARYYLFLTTGSWGMWHDELSMASIARMPIVMPSNTGMVTDLIKIVDELRNSNFNVAVTLFDGNQTSSLEDLVMRLNKAVFDLYELNAAERDLITDMCGTGLDFLYQKQASAAVRPLPLPAKRIGFAGAATTPDTEIERYIQLFLRLWSRDLSAEARVEWQLFSSHSGAPLLALLFTLHDQQSVTRTTQSGALDNWTDVLELLDKNSRESAGSRSIYIDSFVRLVTEKTILLVKRNETRFWTRTAARQDAEATQLQAMLLQETQRQ</sequence>
<protein>
    <submittedName>
        <fullName evidence="6">Type I restriction-modification system, DNA methylase subunit</fullName>
    </submittedName>
</protein>
<accession>A0A239K9A6</accession>
<dbReference type="PANTHER" id="PTHR33841">
    <property type="entry name" value="DNA METHYLTRANSFERASE YEEA-RELATED"/>
    <property type="match status" value="1"/>
</dbReference>
<evidence type="ECO:0000256" key="1">
    <source>
        <dbReference type="ARBA" id="ARBA00006594"/>
    </source>
</evidence>
<evidence type="ECO:0000313" key="6">
    <source>
        <dbReference type="EMBL" id="SNT13744.1"/>
    </source>
</evidence>
<dbReference type="InterPro" id="IPR003356">
    <property type="entry name" value="DNA_methylase_A-5"/>
</dbReference>
<dbReference type="AlphaFoldDB" id="A0A239K9A6"/>
<reference evidence="6 7" key="1">
    <citation type="submission" date="2017-06" db="EMBL/GenBank/DDBJ databases">
        <authorList>
            <person name="Kim H.J."/>
            <person name="Triplett B.A."/>
        </authorList>
    </citation>
    <scope>NUCLEOTIDE SEQUENCE [LARGE SCALE GENOMIC DNA]</scope>
    <source>
        <strain evidence="6 7">DSM 18704</strain>
    </source>
</reference>
<evidence type="ECO:0000256" key="4">
    <source>
        <dbReference type="ARBA" id="ARBA00022691"/>
    </source>
</evidence>
<feature type="domain" description="DNA methylase adenine-specific" evidence="5">
    <location>
        <begin position="294"/>
        <end position="566"/>
    </location>
</feature>
<keyword evidence="3" id="KW-0808">Transferase</keyword>
<organism evidence="6 7">
    <name type="scientific">Granulicella rosea</name>
    <dbReference type="NCBI Taxonomy" id="474952"/>
    <lineage>
        <taxon>Bacteria</taxon>
        <taxon>Pseudomonadati</taxon>
        <taxon>Acidobacteriota</taxon>
        <taxon>Terriglobia</taxon>
        <taxon>Terriglobales</taxon>
        <taxon>Acidobacteriaceae</taxon>
        <taxon>Granulicella</taxon>
    </lineage>
</organism>
<dbReference type="InterPro" id="IPR050953">
    <property type="entry name" value="N4_N6_ade-DNA_methylase"/>
</dbReference>
<evidence type="ECO:0000259" key="5">
    <source>
        <dbReference type="Pfam" id="PF02384"/>
    </source>
</evidence>
<keyword evidence="2 6" id="KW-0489">Methyltransferase</keyword>
<evidence type="ECO:0000256" key="3">
    <source>
        <dbReference type="ARBA" id="ARBA00022679"/>
    </source>
</evidence>
<evidence type="ECO:0000256" key="2">
    <source>
        <dbReference type="ARBA" id="ARBA00022603"/>
    </source>
</evidence>
<dbReference type="EMBL" id="FZOU01000004">
    <property type="protein sequence ID" value="SNT13744.1"/>
    <property type="molecule type" value="Genomic_DNA"/>
</dbReference>